<dbReference type="InterPro" id="IPR050557">
    <property type="entry name" value="RTX_toxin/Mannuronan_C5-epim"/>
</dbReference>
<dbReference type="InterPro" id="IPR011049">
    <property type="entry name" value="Serralysin-like_metalloprot_C"/>
</dbReference>
<dbReference type="PANTHER" id="PTHR38340">
    <property type="entry name" value="S-LAYER PROTEIN"/>
    <property type="match status" value="1"/>
</dbReference>
<evidence type="ECO:0000313" key="6">
    <source>
        <dbReference type="Proteomes" id="UP000198607"/>
    </source>
</evidence>
<dbReference type="EMBL" id="FNCY01000011">
    <property type="protein sequence ID" value="SDH97726.1"/>
    <property type="molecule type" value="Genomic_DNA"/>
</dbReference>
<keyword evidence="3" id="KW-0106">Calcium</keyword>
<reference evidence="5 6" key="1">
    <citation type="submission" date="2016-10" db="EMBL/GenBank/DDBJ databases">
        <authorList>
            <person name="de Groot N.N."/>
        </authorList>
    </citation>
    <scope>NUCLEOTIDE SEQUENCE [LARGE SCALE GENOMIC DNA]</scope>
    <source>
        <strain evidence="5 6">DSM 5885</strain>
    </source>
</reference>
<comment type="subcellular location">
    <subcellularLocation>
        <location evidence="1">Secreted</location>
    </subcellularLocation>
</comment>
<dbReference type="InterPro" id="IPR010566">
    <property type="entry name" value="Haemolys_ca-bd"/>
</dbReference>
<evidence type="ECO:0000259" key="4">
    <source>
        <dbReference type="Pfam" id="PF06594"/>
    </source>
</evidence>
<sequence length="304" mass="32472">MLYGDGADDILSGLGGNDTLYGYGGNDTLDGGAGNDLLDGGDGNDTYLFGRGDGQDVISSCEWNPSKRDELRFKAGVTAADVAVRRQWNDLILRVAETSDQVTVKNHFYSRDGGYPYRVESIRFSDGSAWGGADIEARMIIATEGDDALSGDDMSNVLSGLGGNDTLYGYGGDDTLDGGVGNDSLEGGSGNDTYLFGRGDGQDTIGGWDRDPNKQDVVRFKEDVRPEDVTASRTWWGALTLGIRGMPDQLTVQYYFANGSDFNPGGIEAIRFADGTAWDAAAISMRLLKGSEDSRVVISWKAGL</sequence>
<protein>
    <submittedName>
        <fullName evidence="5">Hemolysin-type calcium-binding repeat-containing protein</fullName>
    </submittedName>
</protein>
<evidence type="ECO:0000256" key="2">
    <source>
        <dbReference type="ARBA" id="ARBA00022525"/>
    </source>
</evidence>
<organism evidence="5 6">
    <name type="scientific">Propionivibrio dicarboxylicus</name>
    <dbReference type="NCBI Taxonomy" id="83767"/>
    <lineage>
        <taxon>Bacteria</taxon>
        <taxon>Pseudomonadati</taxon>
        <taxon>Pseudomonadota</taxon>
        <taxon>Betaproteobacteria</taxon>
        <taxon>Rhodocyclales</taxon>
        <taxon>Rhodocyclaceae</taxon>
        <taxon>Propionivibrio</taxon>
    </lineage>
</organism>
<gene>
    <name evidence="5" type="ORF">SAMN05660652_02633</name>
</gene>
<evidence type="ECO:0000256" key="1">
    <source>
        <dbReference type="ARBA" id="ARBA00004613"/>
    </source>
</evidence>
<dbReference type="Proteomes" id="UP000198607">
    <property type="component" value="Unassembled WGS sequence"/>
</dbReference>
<dbReference type="Gene3D" id="2.150.10.10">
    <property type="entry name" value="Serralysin-like metalloprotease, C-terminal"/>
    <property type="match status" value="2"/>
</dbReference>
<dbReference type="PANTHER" id="PTHR38340:SF1">
    <property type="entry name" value="S-LAYER PROTEIN"/>
    <property type="match status" value="1"/>
</dbReference>
<evidence type="ECO:0000313" key="5">
    <source>
        <dbReference type="EMBL" id="SDH97726.1"/>
    </source>
</evidence>
<dbReference type="Pfam" id="PF06594">
    <property type="entry name" value="HCBP_related"/>
    <property type="match status" value="2"/>
</dbReference>
<name>A0A1G8GTK3_9RHOO</name>
<dbReference type="InterPro" id="IPR018511">
    <property type="entry name" value="Hemolysin-typ_Ca-bd_CS"/>
</dbReference>
<evidence type="ECO:0000256" key="3">
    <source>
        <dbReference type="ARBA" id="ARBA00022837"/>
    </source>
</evidence>
<dbReference type="InterPro" id="IPR001343">
    <property type="entry name" value="Hemolysn_Ca-bd"/>
</dbReference>
<keyword evidence="6" id="KW-1185">Reference proteome</keyword>
<feature type="domain" description="Haemolysin-type calcium binding-related" evidence="4">
    <location>
        <begin position="90"/>
        <end position="133"/>
    </location>
</feature>
<dbReference type="Pfam" id="PF00353">
    <property type="entry name" value="HemolysinCabind"/>
    <property type="match status" value="2"/>
</dbReference>
<dbReference type="GO" id="GO:0005576">
    <property type="term" value="C:extracellular region"/>
    <property type="evidence" value="ECO:0007669"/>
    <property type="project" value="UniProtKB-SubCell"/>
</dbReference>
<keyword evidence="2" id="KW-0964">Secreted</keyword>
<dbReference type="SUPFAM" id="SSF51120">
    <property type="entry name" value="beta-Roll"/>
    <property type="match status" value="2"/>
</dbReference>
<accession>A0A1G8GTK3</accession>
<dbReference type="AlphaFoldDB" id="A0A1G8GTK3"/>
<dbReference type="GO" id="GO:0005509">
    <property type="term" value="F:calcium ion binding"/>
    <property type="evidence" value="ECO:0007669"/>
    <property type="project" value="InterPro"/>
</dbReference>
<feature type="domain" description="Haemolysin-type calcium binding-related" evidence="4">
    <location>
        <begin position="239"/>
        <end position="281"/>
    </location>
</feature>
<dbReference type="PRINTS" id="PR00313">
    <property type="entry name" value="CABNDNGRPT"/>
</dbReference>
<dbReference type="STRING" id="83767.SAMN05660652_02633"/>
<dbReference type="PROSITE" id="PS00330">
    <property type="entry name" value="HEMOLYSIN_CALCIUM"/>
    <property type="match status" value="4"/>
</dbReference>
<proteinExistence type="predicted"/>